<keyword evidence="1" id="KW-1133">Transmembrane helix</keyword>
<dbReference type="Proteomes" id="UP000318288">
    <property type="component" value="Unassembled WGS sequence"/>
</dbReference>
<dbReference type="InterPro" id="IPR004714">
    <property type="entry name" value="Cyt_oxidase_maturation_cbb3"/>
</dbReference>
<dbReference type="OrthoDB" id="9802763at2"/>
<protein>
    <submittedName>
        <fullName evidence="2">Cytochrome oxidase maturation protein cbb3-type</fullName>
    </submittedName>
</protein>
<dbReference type="PANTHER" id="PTHR41532:SF1">
    <property type="entry name" value="FIXS PROTEIN"/>
    <property type="match status" value="1"/>
</dbReference>
<evidence type="ECO:0000313" key="2">
    <source>
        <dbReference type="EMBL" id="TWU47351.1"/>
    </source>
</evidence>
<sequence length="63" mass="6875">MSVIYIALPIALALGAAGMIACVICIRSGQYDDMDTPSMRMLIDDRQLDEDIDTDSPSTKQQP</sequence>
<proteinExistence type="predicted"/>
<name>A0A5C6EI77_9BACT</name>
<dbReference type="PANTHER" id="PTHR41532">
    <property type="entry name" value="FIXS PROTEIN"/>
    <property type="match status" value="1"/>
</dbReference>
<dbReference type="EMBL" id="SJPW01000007">
    <property type="protein sequence ID" value="TWU47351.1"/>
    <property type="molecule type" value="Genomic_DNA"/>
</dbReference>
<keyword evidence="1" id="KW-0472">Membrane</keyword>
<dbReference type="Pfam" id="PF03597">
    <property type="entry name" value="FixS"/>
    <property type="match status" value="1"/>
</dbReference>
<gene>
    <name evidence="2" type="ORF">Poly51_51510</name>
</gene>
<keyword evidence="1" id="KW-0812">Transmembrane</keyword>
<reference evidence="2 3" key="1">
    <citation type="submission" date="2019-02" db="EMBL/GenBank/DDBJ databases">
        <title>Deep-cultivation of Planctomycetes and their phenomic and genomic characterization uncovers novel biology.</title>
        <authorList>
            <person name="Wiegand S."/>
            <person name="Jogler M."/>
            <person name="Boedeker C."/>
            <person name="Pinto D."/>
            <person name="Vollmers J."/>
            <person name="Rivas-Marin E."/>
            <person name="Kohn T."/>
            <person name="Peeters S.H."/>
            <person name="Heuer A."/>
            <person name="Rast P."/>
            <person name="Oberbeckmann S."/>
            <person name="Bunk B."/>
            <person name="Jeske O."/>
            <person name="Meyerdierks A."/>
            <person name="Storesund J.E."/>
            <person name="Kallscheuer N."/>
            <person name="Luecker S."/>
            <person name="Lage O.M."/>
            <person name="Pohl T."/>
            <person name="Merkel B.J."/>
            <person name="Hornburger P."/>
            <person name="Mueller R.-W."/>
            <person name="Bruemmer F."/>
            <person name="Labrenz M."/>
            <person name="Spormann A.M."/>
            <person name="Op Den Camp H."/>
            <person name="Overmann J."/>
            <person name="Amann R."/>
            <person name="Jetten M.S.M."/>
            <person name="Mascher T."/>
            <person name="Medema M.H."/>
            <person name="Devos D.P."/>
            <person name="Kaster A.-K."/>
            <person name="Ovreas L."/>
            <person name="Rohde M."/>
            <person name="Galperin M.Y."/>
            <person name="Jogler C."/>
        </authorList>
    </citation>
    <scope>NUCLEOTIDE SEQUENCE [LARGE SCALE GENOMIC DNA]</scope>
    <source>
        <strain evidence="2 3">Poly51</strain>
    </source>
</reference>
<keyword evidence="3" id="KW-1185">Reference proteome</keyword>
<dbReference type="AlphaFoldDB" id="A0A5C6EI77"/>
<evidence type="ECO:0000313" key="3">
    <source>
        <dbReference type="Proteomes" id="UP000318288"/>
    </source>
</evidence>
<comment type="caution">
    <text evidence="2">The sequence shown here is derived from an EMBL/GenBank/DDBJ whole genome shotgun (WGS) entry which is preliminary data.</text>
</comment>
<dbReference type="NCBIfam" id="TIGR00847">
    <property type="entry name" value="ccoS"/>
    <property type="match status" value="1"/>
</dbReference>
<accession>A0A5C6EI77</accession>
<evidence type="ECO:0000256" key="1">
    <source>
        <dbReference type="SAM" id="Phobius"/>
    </source>
</evidence>
<feature type="transmembrane region" description="Helical" evidence="1">
    <location>
        <begin position="6"/>
        <end position="26"/>
    </location>
</feature>
<dbReference type="RefSeq" id="WP_146461077.1">
    <property type="nucleotide sequence ID" value="NZ_SJPW01000007.1"/>
</dbReference>
<organism evidence="2 3">
    <name type="scientific">Rubripirellula tenax</name>
    <dbReference type="NCBI Taxonomy" id="2528015"/>
    <lineage>
        <taxon>Bacteria</taxon>
        <taxon>Pseudomonadati</taxon>
        <taxon>Planctomycetota</taxon>
        <taxon>Planctomycetia</taxon>
        <taxon>Pirellulales</taxon>
        <taxon>Pirellulaceae</taxon>
        <taxon>Rubripirellula</taxon>
    </lineage>
</organism>